<dbReference type="InterPro" id="IPR013655">
    <property type="entry name" value="PAS_fold_3"/>
</dbReference>
<dbReference type="InterPro" id="IPR052162">
    <property type="entry name" value="Sensor_kinase/Photoreceptor"/>
</dbReference>
<evidence type="ECO:0000313" key="19">
    <source>
        <dbReference type="EMBL" id="MCT7979702.1"/>
    </source>
</evidence>
<keyword evidence="7" id="KW-0547">Nucleotide-binding</keyword>
<feature type="domain" description="PAC" evidence="18">
    <location>
        <begin position="695"/>
        <end position="746"/>
    </location>
</feature>
<keyword evidence="20" id="KW-1185">Reference proteome</keyword>
<comment type="subcellular location">
    <subcellularLocation>
        <location evidence="2">Membrane</location>
        <topology evidence="2">Multi-pass membrane protein</topology>
    </subcellularLocation>
</comment>
<evidence type="ECO:0000259" key="15">
    <source>
        <dbReference type="PROSITE" id="PS50109"/>
    </source>
</evidence>
<dbReference type="InterPro" id="IPR035965">
    <property type="entry name" value="PAS-like_dom_sf"/>
</dbReference>
<name>A0ABT2NAH3_9CYAN</name>
<dbReference type="Pfam" id="PF00989">
    <property type="entry name" value="PAS"/>
    <property type="match status" value="1"/>
</dbReference>
<dbReference type="CDD" id="cd00130">
    <property type="entry name" value="PAS"/>
    <property type="match status" value="7"/>
</dbReference>
<evidence type="ECO:0000256" key="6">
    <source>
        <dbReference type="ARBA" id="ARBA00022692"/>
    </source>
</evidence>
<dbReference type="Pfam" id="PF13493">
    <property type="entry name" value="DUF4118"/>
    <property type="match status" value="1"/>
</dbReference>
<dbReference type="Gene3D" id="2.10.70.100">
    <property type="match status" value="2"/>
</dbReference>
<accession>A0ABT2NAH3</accession>
<feature type="domain" description="PAC" evidence="18">
    <location>
        <begin position="938"/>
        <end position="994"/>
    </location>
</feature>
<dbReference type="InterPro" id="IPR011006">
    <property type="entry name" value="CheY-like_superfamily"/>
</dbReference>
<dbReference type="InterPro" id="IPR013767">
    <property type="entry name" value="PAS_fold"/>
</dbReference>
<dbReference type="Gene3D" id="1.10.287.130">
    <property type="match status" value="1"/>
</dbReference>
<dbReference type="SMART" id="SM00065">
    <property type="entry name" value="GAF"/>
    <property type="match status" value="1"/>
</dbReference>
<feature type="domain" description="PAC" evidence="18">
    <location>
        <begin position="189"/>
        <end position="241"/>
    </location>
</feature>
<keyword evidence="5" id="KW-0808">Transferase</keyword>
<dbReference type="Gene3D" id="1.20.120.620">
    <property type="entry name" value="Backbone structure of the membrane domain of e. Coli histidine kinase receptor kdpd"/>
    <property type="match status" value="1"/>
</dbReference>
<dbReference type="SMART" id="SM00387">
    <property type="entry name" value="HATPase_c"/>
    <property type="match status" value="1"/>
</dbReference>
<dbReference type="PRINTS" id="PR00344">
    <property type="entry name" value="BCTRLSENSOR"/>
</dbReference>
<dbReference type="SMART" id="SM00091">
    <property type="entry name" value="PAS"/>
    <property type="match status" value="7"/>
</dbReference>
<dbReference type="InterPro" id="IPR004358">
    <property type="entry name" value="Sig_transdc_His_kin-like_C"/>
</dbReference>
<dbReference type="Pfam" id="PF13426">
    <property type="entry name" value="PAS_9"/>
    <property type="match status" value="1"/>
</dbReference>
<dbReference type="PROSITE" id="PS50113">
    <property type="entry name" value="PAC"/>
    <property type="match status" value="6"/>
</dbReference>
<dbReference type="InterPro" id="IPR003018">
    <property type="entry name" value="GAF"/>
</dbReference>
<dbReference type="CDD" id="cd00082">
    <property type="entry name" value="HisKA"/>
    <property type="match status" value="1"/>
</dbReference>
<feature type="domain" description="Response regulatory" evidence="16">
    <location>
        <begin position="1429"/>
        <end position="1547"/>
    </location>
</feature>
<evidence type="ECO:0000256" key="11">
    <source>
        <dbReference type="ARBA" id="ARBA00023012"/>
    </source>
</evidence>
<dbReference type="InterPro" id="IPR001789">
    <property type="entry name" value="Sig_transdc_resp-reg_receiver"/>
</dbReference>
<dbReference type="RefSeq" id="WP_261236374.1">
    <property type="nucleotide sequence ID" value="NZ_JAMXFA010000026.1"/>
</dbReference>
<dbReference type="Pfam" id="PF01590">
    <property type="entry name" value="GAF"/>
    <property type="match status" value="1"/>
</dbReference>
<dbReference type="Pfam" id="PF08447">
    <property type="entry name" value="PAS_3"/>
    <property type="match status" value="2"/>
</dbReference>
<dbReference type="Pfam" id="PF08448">
    <property type="entry name" value="PAS_4"/>
    <property type="match status" value="3"/>
</dbReference>
<evidence type="ECO:0000256" key="9">
    <source>
        <dbReference type="ARBA" id="ARBA00022840"/>
    </source>
</evidence>
<dbReference type="PROSITE" id="PS50110">
    <property type="entry name" value="RESPONSE_REGULATORY"/>
    <property type="match status" value="1"/>
</dbReference>
<dbReference type="InterPro" id="IPR013656">
    <property type="entry name" value="PAS_4"/>
</dbReference>
<evidence type="ECO:0000313" key="20">
    <source>
        <dbReference type="Proteomes" id="UP001525961"/>
    </source>
</evidence>
<evidence type="ECO:0000256" key="7">
    <source>
        <dbReference type="ARBA" id="ARBA00022741"/>
    </source>
</evidence>
<dbReference type="SUPFAM" id="SSF47384">
    <property type="entry name" value="Homodimeric domain of signal transducing histidine kinase"/>
    <property type="match status" value="1"/>
</dbReference>
<keyword evidence="4 13" id="KW-0597">Phosphoprotein</keyword>
<dbReference type="InterPro" id="IPR000700">
    <property type="entry name" value="PAS-assoc_C"/>
</dbReference>
<dbReference type="InterPro" id="IPR003594">
    <property type="entry name" value="HATPase_dom"/>
</dbReference>
<evidence type="ECO:0000256" key="8">
    <source>
        <dbReference type="ARBA" id="ARBA00022777"/>
    </source>
</evidence>
<dbReference type="InterPro" id="IPR025201">
    <property type="entry name" value="KdpD_TM"/>
</dbReference>
<evidence type="ECO:0000256" key="14">
    <source>
        <dbReference type="SAM" id="Phobius"/>
    </source>
</evidence>
<dbReference type="InterPro" id="IPR036097">
    <property type="entry name" value="HisK_dim/P_sf"/>
</dbReference>
<feature type="domain" description="PAS" evidence="17">
    <location>
        <begin position="370"/>
        <end position="424"/>
    </location>
</feature>
<feature type="domain" description="Histidine kinase" evidence="15">
    <location>
        <begin position="1179"/>
        <end position="1397"/>
    </location>
</feature>
<dbReference type="Pfam" id="PF00512">
    <property type="entry name" value="HisKA"/>
    <property type="match status" value="1"/>
</dbReference>
<keyword evidence="6 14" id="KW-0812">Transmembrane</keyword>
<feature type="transmembrane region" description="Helical" evidence="14">
    <location>
        <begin position="40"/>
        <end position="66"/>
    </location>
</feature>
<feature type="domain" description="PAS" evidence="17">
    <location>
        <begin position="747"/>
        <end position="816"/>
    </location>
</feature>
<evidence type="ECO:0000259" key="16">
    <source>
        <dbReference type="PROSITE" id="PS50110"/>
    </source>
</evidence>
<comment type="caution">
    <text evidence="19">The sequence shown here is derived from an EMBL/GenBank/DDBJ whole genome shotgun (WGS) entry which is preliminary data.</text>
</comment>
<sequence length="1560" mass="174190">MFWKFKRSHLLNYGAATASVAIALVLTQLLFPLIEVTPSVLFFAAVVVAARYGGIGPGLFATLLSAATIDHFFTNSPFTWSIGWDDLLWVGVLSLVTVLIHALNQSKRAAVEELQKKQEFLQVMTDSLPVAISYVDALELYRFNNQRYEEWFRHSRDFLAGKHLKEILGEAAYQVIRPYVKVALSGQSVTYETHLPYHEGGSRYIRATYVPDWGYRQEVKGFIAFIEDITQQRKAEDSLRESQQRSKLALEAAQMGTWEWNLKTGKVKRSAMVARIFGSDQGSFDGTYEAFVQGIYPEDRPSFQEAVQEAIANRTDYQIEFRIPRGHLGIRWVLCKGQVLLDQDGEPLRALGVCMDVTESRYASEALRVSEERFRHIYESNLIGLVFGDRNGNISEANNAFLNIVGYSPEDLRSRRVIWQNLNPFAHSDDEEMTVSGMQGVATPTETELIRKDGRRVPVLMGQVPLQDYTNMGISFVLDLSERKQVQAALSESEERLRLALEAAHMGMWDWDIATGRIAQSEIVDRLLGLEVGSFGGTYNSLIKIVHPDDRARFNAHAIATMERGQDFNVEFRVVKRDGTVAWVASIGKRLPDKAKNSDRLIGVCMDITERKQIEQELYRREQEFKALAENAPDIIARMDSEGRYQYVNHAIEQVTGISQNAFIGKTFSELGFPEEIDTLWKQSVSEVLATAKEGIVEGYLPTPKGTRYYQSRLVPEQALDGSLDHAICISRDITDFKQTQEALRETNQTLKALIQACPLAVMVLEPTGKVKMWNKSAERILGWSEAEVIGRQFPAIPSERREEFQENISATLAGNSLMGAETRRLTKAGKQIDVAIWTAPLRDAKVQVSYLSILADISDRKQAEEALRDSEERFRTLVNSMDDIVFTLDRQGRHTAIFGRWFERTQILPENFLGKSAGDLFGPEAAAIHNDANQKALTGESVIYEWSFQTDAGTQYCQTSLSPLLDRQGRVTGIVGVGRDITPRHQAEQRQYFLAEVSSVLASSLDYPTTLMSLANLVVPMIADYCVIYIVEDGGQISGLAMAHTDRAQEALLREMEEYYPLDLNHDDGIVQVVSSGKPILIPELTDSMRVAAARDPEHLRLMRQLGCQSCTIVPLVARGRTLGAISFNIAESGRRYKPEDLMLAEELARRAGFAIDNARLYRESQEANRMKDEFLAIVSHELRTPLNAMLGWAQLLRTRKFDEATTERALETIERNARVQTQLIEDLLDVSRILRGKVALSLEPVDLSVAISSAIESLRPSAEAKQIKLIQNVNDSVGVVSGDINRIQQVVWNLLSNAIKFTPSEGRVEVRLRRSRNFAILEVVDTGMGIAPDFLPFVFERFRQADSTTTRSYGGLGLGLAIVRHLLEMHGGSIRAYSEGTGKGATFTVTLPLLQRRLGNETVADGSDVIPDDSNPADDDLLLAGLRVLVVEDEADTLEFLMTTLEMAGAIVRGVSSATQALAAIAEDKPDVLVSDIGMPELDGYSLIRQVRSQESDSEPVLPALALTAYARDSDRARALNAGFHQHLSKPIQPDRLIRVVKNLAVQRIKEVPESGGV</sequence>
<evidence type="ECO:0000256" key="12">
    <source>
        <dbReference type="ARBA" id="ARBA00023136"/>
    </source>
</evidence>
<dbReference type="Gene3D" id="3.30.450.20">
    <property type="entry name" value="PAS domain"/>
    <property type="match status" value="7"/>
</dbReference>
<feature type="domain" description="PAC" evidence="18">
    <location>
        <begin position="819"/>
        <end position="870"/>
    </location>
</feature>
<evidence type="ECO:0000256" key="2">
    <source>
        <dbReference type="ARBA" id="ARBA00004141"/>
    </source>
</evidence>
<evidence type="ECO:0000256" key="1">
    <source>
        <dbReference type="ARBA" id="ARBA00000085"/>
    </source>
</evidence>
<dbReference type="InterPro" id="IPR001610">
    <property type="entry name" value="PAC"/>
</dbReference>
<dbReference type="InterPro" id="IPR029016">
    <property type="entry name" value="GAF-like_dom_sf"/>
</dbReference>
<dbReference type="InterPro" id="IPR003661">
    <property type="entry name" value="HisK_dim/P_dom"/>
</dbReference>
<reference evidence="19 20" key="1">
    <citation type="journal article" date="2022" name="Front. Microbiol.">
        <title>High genomic differentiation and limited gene flow indicate recent cryptic speciation within the genus Laspinema (cyanobacteria).</title>
        <authorList>
            <person name="Stanojkovic A."/>
            <person name="Skoupy S."/>
            <person name="Skaloud P."/>
            <person name="Dvorak P."/>
        </authorList>
    </citation>
    <scope>NUCLEOTIDE SEQUENCE [LARGE SCALE GENOMIC DNA]</scope>
    <source>
        <strain evidence="19 20">D3b</strain>
    </source>
</reference>
<dbReference type="Gene3D" id="3.30.450.40">
    <property type="match status" value="1"/>
</dbReference>
<feature type="domain" description="PAS" evidence="17">
    <location>
        <begin position="493"/>
        <end position="565"/>
    </location>
</feature>
<dbReference type="SMART" id="SM00388">
    <property type="entry name" value="HisKA"/>
    <property type="match status" value="1"/>
</dbReference>
<dbReference type="InterPro" id="IPR000014">
    <property type="entry name" value="PAS"/>
</dbReference>
<keyword evidence="9" id="KW-0067">ATP-binding</keyword>
<feature type="domain" description="PAC" evidence="18">
    <location>
        <begin position="568"/>
        <end position="620"/>
    </location>
</feature>
<evidence type="ECO:0000259" key="17">
    <source>
        <dbReference type="PROSITE" id="PS50112"/>
    </source>
</evidence>
<feature type="domain" description="PAS" evidence="17">
    <location>
        <begin position="871"/>
        <end position="941"/>
    </location>
</feature>
<evidence type="ECO:0000256" key="5">
    <source>
        <dbReference type="ARBA" id="ARBA00022679"/>
    </source>
</evidence>
<dbReference type="SMART" id="SM00086">
    <property type="entry name" value="PAC"/>
    <property type="match status" value="7"/>
</dbReference>
<dbReference type="InterPro" id="IPR036890">
    <property type="entry name" value="HATPase_C_sf"/>
</dbReference>
<dbReference type="EC" id="2.7.13.3" evidence="3"/>
<dbReference type="PROSITE" id="PS50112">
    <property type="entry name" value="PAS"/>
    <property type="match status" value="5"/>
</dbReference>
<dbReference type="Gene3D" id="3.40.50.2300">
    <property type="match status" value="1"/>
</dbReference>
<dbReference type="Gene3D" id="3.30.565.10">
    <property type="entry name" value="Histidine kinase-like ATPase, C-terminal domain"/>
    <property type="match status" value="1"/>
</dbReference>
<evidence type="ECO:0000256" key="4">
    <source>
        <dbReference type="ARBA" id="ARBA00022553"/>
    </source>
</evidence>
<dbReference type="InterPro" id="IPR005467">
    <property type="entry name" value="His_kinase_dom"/>
</dbReference>
<evidence type="ECO:0000256" key="13">
    <source>
        <dbReference type="PROSITE-ProRule" id="PRU00169"/>
    </source>
</evidence>
<dbReference type="Pfam" id="PF02518">
    <property type="entry name" value="HATPase_c"/>
    <property type="match status" value="1"/>
</dbReference>
<keyword evidence="12 14" id="KW-0472">Membrane</keyword>
<keyword evidence="8" id="KW-0418">Kinase</keyword>
<keyword evidence="11" id="KW-0902">Two-component regulatory system</keyword>
<comment type="catalytic activity">
    <reaction evidence="1">
        <text>ATP + protein L-histidine = ADP + protein N-phospho-L-histidine.</text>
        <dbReference type="EC" id="2.7.13.3"/>
    </reaction>
</comment>
<proteinExistence type="predicted"/>
<dbReference type="CDD" id="cd16922">
    <property type="entry name" value="HATPase_EvgS-ArcB-TorS-like"/>
    <property type="match status" value="1"/>
</dbReference>
<evidence type="ECO:0000259" key="18">
    <source>
        <dbReference type="PROSITE" id="PS50113"/>
    </source>
</evidence>
<evidence type="ECO:0000256" key="10">
    <source>
        <dbReference type="ARBA" id="ARBA00022989"/>
    </source>
</evidence>
<gene>
    <name evidence="19" type="ORF">NG792_18450</name>
</gene>
<feature type="transmembrane region" description="Helical" evidence="14">
    <location>
        <begin position="12"/>
        <end position="34"/>
    </location>
</feature>
<keyword evidence="10 14" id="KW-1133">Transmembrane helix</keyword>
<dbReference type="SMART" id="SM00448">
    <property type="entry name" value="REC"/>
    <property type="match status" value="1"/>
</dbReference>
<dbReference type="PANTHER" id="PTHR43304:SF1">
    <property type="entry name" value="PAC DOMAIN-CONTAINING PROTEIN"/>
    <property type="match status" value="1"/>
</dbReference>
<dbReference type="EMBL" id="JAMXFA010000026">
    <property type="protein sequence ID" value="MCT7979702.1"/>
    <property type="molecule type" value="Genomic_DNA"/>
</dbReference>
<protein>
    <recommendedName>
        <fullName evidence="3">histidine kinase</fullName>
        <ecNumber evidence="3">2.7.13.3</ecNumber>
    </recommendedName>
</protein>
<feature type="domain" description="PAC" evidence="18">
    <location>
        <begin position="317"/>
        <end position="369"/>
    </location>
</feature>
<dbReference type="PANTHER" id="PTHR43304">
    <property type="entry name" value="PHYTOCHROME-LIKE PROTEIN CPH1"/>
    <property type="match status" value="1"/>
</dbReference>
<dbReference type="SUPFAM" id="SSF55785">
    <property type="entry name" value="PYP-like sensor domain (PAS domain)"/>
    <property type="match status" value="7"/>
</dbReference>
<organism evidence="19 20">
    <name type="scientific">Laspinema olomoucense D3b</name>
    <dbReference type="NCBI Taxonomy" id="2953688"/>
    <lineage>
        <taxon>Bacteria</taxon>
        <taxon>Bacillati</taxon>
        <taxon>Cyanobacteriota</taxon>
        <taxon>Cyanophyceae</taxon>
        <taxon>Oscillatoriophycideae</taxon>
        <taxon>Oscillatoriales</taxon>
        <taxon>Laspinemataceae</taxon>
        <taxon>Laspinema</taxon>
        <taxon>Laspinema olomoucense</taxon>
    </lineage>
</organism>
<dbReference type="SUPFAM" id="SSF52172">
    <property type="entry name" value="CheY-like"/>
    <property type="match status" value="1"/>
</dbReference>
<dbReference type="Pfam" id="PF00072">
    <property type="entry name" value="Response_reg"/>
    <property type="match status" value="1"/>
</dbReference>
<dbReference type="CDD" id="cd17580">
    <property type="entry name" value="REC_2_DhkD-like"/>
    <property type="match status" value="1"/>
</dbReference>
<dbReference type="SUPFAM" id="SSF55781">
    <property type="entry name" value="GAF domain-like"/>
    <property type="match status" value="1"/>
</dbReference>
<dbReference type="Proteomes" id="UP001525961">
    <property type="component" value="Unassembled WGS sequence"/>
</dbReference>
<dbReference type="NCBIfam" id="TIGR00229">
    <property type="entry name" value="sensory_box"/>
    <property type="match status" value="6"/>
</dbReference>
<dbReference type="SUPFAM" id="SSF55874">
    <property type="entry name" value="ATPase domain of HSP90 chaperone/DNA topoisomerase II/histidine kinase"/>
    <property type="match status" value="1"/>
</dbReference>
<dbReference type="PROSITE" id="PS50109">
    <property type="entry name" value="HIS_KIN"/>
    <property type="match status" value="1"/>
</dbReference>
<feature type="modified residue" description="4-aspartylphosphate" evidence="13">
    <location>
        <position position="1478"/>
    </location>
</feature>
<dbReference type="InterPro" id="IPR038318">
    <property type="entry name" value="KdpD_sf"/>
</dbReference>
<feature type="domain" description="PAS" evidence="17">
    <location>
        <begin position="621"/>
        <end position="692"/>
    </location>
</feature>
<evidence type="ECO:0000256" key="3">
    <source>
        <dbReference type="ARBA" id="ARBA00012438"/>
    </source>
</evidence>